<feature type="chain" id="PRO_5024815728" evidence="1">
    <location>
        <begin position="19"/>
        <end position="190"/>
    </location>
</feature>
<sequence length="190" mass="21039">MKNIVILVVLLTAVSTFADINRLQDAHKDYMLYFGDADFLQGKNEFVAVKRGKEVQAMSVFKTENGFCTLQMNGDSGEYITCKATQEDNVLSISFVNRKLTGRNAKTVAYKIEVKLEKDNFAMSLSLDKSLTDAAPDFWKVLQCVGQYAPHLIGAIQKCKDSGDFIQCVLDLIDPASNLFKCIFGGGQAK</sequence>
<dbReference type="KEGG" id="uam:UABAM_06660"/>
<dbReference type="AlphaFoldDB" id="A0A5S9F7Y8"/>
<keyword evidence="1" id="KW-0732">Signal</keyword>
<reference evidence="2 3" key="1">
    <citation type="submission" date="2019-08" db="EMBL/GenBank/DDBJ databases">
        <title>Complete genome sequence of Candidatus Uab amorphum.</title>
        <authorList>
            <person name="Shiratori T."/>
            <person name="Suzuki S."/>
            <person name="Kakizawa Y."/>
            <person name="Ishida K."/>
        </authorList>
    </citation>
    <scope>NUCLEOTIDE SEQUENCE [LARGE SCALE GENOMIC DNA]</scope>
    <source>
        <strain evidence="2 3">SRT547</strain>
    </source>
</reference>
<evidence type="ECO:0000256" key="1">
    <source>
        <dbReference type="SAM" id="SignalP"/>
    </source>
</evidence>
<proteinExistence type="predicted"/>
<dbReference type="EMBL" id="AP019860">
    <property type="protein sequence ID" value="BBM88239.1"/>
    <property type="molecule type" value="Genomic_DNA"/>
</dbReference>
<evidence type="ECO:0000313" key="2">
    <source>
        <dbReference type="EMBL" id="BBM88239.1"/>
    </source>
</evidence>
<dbReference type="Proteomes" id="UP000326354">
    <property type="component" value="Chromosome"/>
</dbReference>
<keyword evidence="3" id="KW-1185">Reference proteome</keyword>
<name>A0A5S9F7Y8_UABAM</name>
<gene>
    <name evidence="2" type="ORF">UABAM_06660</name>
</gene>
<organism evidence="2 3">
    <name type="scientific">Uabimicrobium amorphum</name>
    <dbReference type="NCBI Taxonomy" id="2596890"/>
    <lineage>
        <taxon>Bacteria</taxon>
        <taxon>Pseudomonadati</taxon>
        <taxon>Planctomycetota</taxon>
        <taxon>Candidatus Uabimicrobiia</taxon>
        <taxon>Candidatus Uabimicrobiales</taxon>
        <taxon>Candidatus Uabimicrobiaceae</taxon>
        <taxon>Candidatus Uabimicrobium</taxon>
    </lineage>
</organism>
<accession>A0A5S9F7Y8</accession>
<evidence type="ECO:0000313" key="3">
    <source>
        <dbReference type="Proteomes" id="UP000326354"/>
    </source>
</evidence>
<feature type="signal peptide" evidence="1">
    <location>
        <begin position="1"/>
        <end position="18"/>
    </location>
</feature>
<protein>
    <submittedName>
        <fullName evidence="2">Uncharacterized protein</fullName>
    </submittedName>
</protein>
<dbReference type="RefSeq" id="WP_152021858.1">
    <property type="nucleotide sequence ID" value="NZ_AP019860.1"/>
</dbReference>